<dbReference type="AlphaFoldDB" id="A0AAV7MZQ0"/>
<protein>
    <submittedName>
        <fullName evidence="1">Uncharacterized protein</fullName>
    </submittedName>
</protein>
<organism evidence="1 2">
    <name type="scientific">Pleurodeles waltl</name>
    <name type="common">Iberian ribbed newt</name>
    <dbReference type="NCBI Taxonomy" id="8319"/>
    <lineage>
        <taxon>Eukaryota</taxon>
        <taxon>Metazoa</taxon>
        <taxon>Chordata</taxon>
        <taxon>Craniata</taxon>
        <taxon>Vertebrata</taxon>
        <taxon>Euteleostomi</taxon>
        <taxon>Amphibia</taxon>
        <taxon>Batrachia</taxon>
        <taxon>Caudata</taxon>
        <taxon>Salamandroidea</taxon>
        <taxon>Salamandridae</taxon>
        <taxon>Pleurodelinae</taxon>
        <taxon>Pleurodeles</taxon>
    </lineage>
</organism>
<dbReference type="EMBL" id="JANPWB010000013">
    <property type="protein sequence ID" value="KAJ1108175.1"/>
    <property type="molecule type" value="Genomic_DNA"/>
</dbReference>
<dbReference type="Proteomes" id="UP001066276">
    <property type="component" value="Chromosome 9"/>
</dbReference>
<comment type="caution">
    <text evidence="1">The sequence shown here is derived from an EMBL/GenBank/DDBJ whole genome shotgun (WGS) entry which is preliminary data.</text>
</comment>
<reference evidence="1" key="1">
    <citation type="journal article" date="2022" name="bioRxiv">
        <title>Sequencing and chromosome-scale assembly of the giantPleurodeles waltlgenome.</title>
        <authorList>
            <person name="Brown T."/>
            <person name="Elewa A."/>
            <person name="Iarovenko S."/>
            <person name="Subramanian E."/>
            <person name="Araus A.J."/>
            <person name="Petzold A."/>
            <person name="Susuki M."/>
            <person name="Suzuki K.-i.T."/>
            <person name="Hayashi T."/>
            <person name="Toyoda A."/>
            <person name="Oliveira C."/>
            <person name="Osipova E."/>
            <person name="Leigh N.D."/>
            <person name="Simon A."/>
            <person name="Yun M.H."/>
        </authorList>
    </citation>
    <scope>NUCLEOTIDE SEQUENCE</scope>
    <source>
        <strain evidence="1">20211129_DDA</strain>
        <tissue evidence="1">Liver</tissue>
    </source>
</reference>
<evidence type="ECO:0000313" key="1">
    <source>
        <dbReference type="EMBL" id="KAJ1108175.1"/>
    </source>
</evidence>
<keyword evidence="2" id="KW-1185">Reference proteome</keyword>
<name>A0AAV7MZQ0_PLEWA</name>
<sequence length="125" mass="14715">MPRGLPIFTVPTYENVDPCMIEQWVVNLTNCSKTMPVILIKYAWADREKALKEIEEMEEWLTKQKQQVQITKFKQGMQVRVDKLENDIKMRKQSKCIKDIGDYDSGCIITFNKKFDYIYGANKVI</sequence>
<accession>A0AAV7MZQ0</accession>
<proteinExistence type="predicted"/>
<evidence type="ECO:0000313" key="2">
    <source>
        <dbReference type="Proteomes" id="UP001066276"/>
    </source>
</evidence>
<gene>
    <name evidence="1" type="ORF">NDU88_005557</name>
</gene>